<dbReference type="AlphaFoldDB" id="A0A452HYN2"/>
<protein>
    <submittedName>
        <fullName evidence="1">Uncharacterized protein</fullName>
    </submittedName>
</protein>
<evidence type="ECO:0000313" key="1">
    <source>
        <dbReference type="Ensembl" id="ENSGAGP00000020255.1"/>
    </source>
</evidence>
<dbReference type="Proteomes" id="UP000291020">
    <property type="component" value="Unassembled WGS sequence"/>
</dbReference>
<sequence length="84" mass="9146">MEAYHKPDQQALQALKDAANRLRISSIRATTAAGSGTSLLPSSVLPLSQPAGHLASERKRARFCPLVYLHRPLESLDLSSVRSH</sequence>
<proteinExistence type="predicted"/>
<dbReference type="Ensembl" id="ENSGAGT00000023078.1">
    <property type="protein sequence ID" value="ENSGAGP00000020255.1"/>
    <property type="gene ID" value="ENSGAGG00000014941.1"/>
</dbReference>
<name>A0A452HYN2_9SAUR</name>
<reference evidence="2" key="1">
    <citation type="journal article" date="2017" name="PLoS ONE">
        <title>The Agassiz's desert tortoise genome provides a resource for the conservation of a threatened species.</title>
        <authorList>
            <person name="Tollis M."/>
            <person name="DeNardo D.F."/>
            <person name="Cornelius J.A."/>
            <person name="Dolby G.A."/>
            <person name="Edwards T."/>
            <person name="Henen B.T."/>
            <person name="Karl A.E."/>
            <person name="Murphy R.W."/>
            <person name="Kusumi K."/>
        </authorList>
    </citation>
    <scope>NUCLEOTIDE SEQUENCE [LARGE SCALE GENOMIC DNA]</scope>
</reference>
<keyword evidence="2" id="KW-1185">Reference proteome</keyword>
<dbReference type="STRING" id="38772.ENSGAGP00000020255"/>
<reference evidence="1" key="3">
    <citation type="submission" date="2025-09" db="UniProtKB">
        <authorList>
            <consortium name="Ensembl"/>
        </authorList>
    </citation>
    <scope>IDENTIFICATION</scope>
</reference>
<organism evidence="1 2">
    <name type="scientific">Gopherus agassizii</name>
    <name type="common">Agassiz's desert tortoise</name>
    <dbReference type="NCBI Taxonomy" id="38772"/>
    <lineage>
        <taxon>Eukaryota</taxon>
        <taxon>Metazoa</taxon>
        <taxon>Chordata</taxon>
        <taxon>Craniata</taxon>
        <taxon>Vertebrata</taxon>
        <taxon>Euteleostomi</taxon>
        <taxon>Archelosauria</taxon>
        <taxon>Testudinata</taxon>
        <taxon>Testudines</taxon>
        <taxon>Cryptodira</taxon>
        <taxon>Durocryptodira</taxon>
        <taxon>Testudinoidea</taxon>
        <taxon>Testudinidae</taxon>
        <taxon>Gopherus</taxon>
    </lineage>
</organism>
<evidence type="ECO:0000313" key="2">
    <source>
        <dbReference type="Proteomes" id="UP000291020"/>
    </source>
</evidence>
<reference evidence="1" key="2">
    <citation type="submission" date="2025-08" db="UniProtKB">
        <authorList>
            <consortium name="Ensembl"/>
        </authorList>
    </citation>
    <scope>IDENTIFICATION</scope>
</reference>
<accession>A0A452HYN2</accession>